<sequence length="72" mass="7856">MTTATASRPVIQHRAAGLPNGRVGLWTLLKASLTGRSTRRLPLGSLDDHMLRDVGVDRPNASTDPRDLILRL</sequence>
<dbReference type="Proteomes" id="UP001262410">
    <property type="component" value="Unassembled WGS sequence"/>
</dbReference>
<organism evidence="1 2">
    <name type="scientific">Inquilinus ginsengisoli</name>
    <dbReference type="NCBI Taxonomy" id="363840"/>
    <lineage>
        <taxon>Bacteria</taxon>
        <taxon>Pseudomonadati</taxon>
        <taxon>Pseudomonadota</taxon>
        <taxon>Alphaproteobacteria</taxon>
        <taxon>Rhodospirillales</taxon>
        <taxon>Rhodospirillaceae</taxon>
        <taxon>Inquilinus</taxon>
    </lineage>
</organism>
<proteinExistence type="predicted"/>
<gene>
    <name evidence="1" type="ORF">E9232_006443</name>
</gene>
<keyword evidence="2" id="KW-1185">Reference proteome</keyword>
<dbReference type="EMBL" id="JAVDPW010000014">
    <property type="protein sequence ID" value="MDR6293890.1"/>
    <property type="molecule type" value="Genomic_DNA"/>
</dbReference>
<dbReference type="RefSeq" id="WP_309801236.1">
    <property type="nucleotide sequence ID" value="NZ_JAVDPW010000014.1"/>
</dbReference>
<comment type="caution">
    <text evidence="1">The sequence shown here is derived from an EMBL/GenBank/DDBJ whole genome shotgun (WGS) entry which is preliminary data.</text>
</comment>
<name>A0ABU1JZ38_9PROT</name>
<evidence type="ECO:0000313" key="2">
    <source>
        <dbReference type="Proteomes" id="UP001262410"/>
    </source>
</evidence>
<protein>
    <submittedName>
        <fullName evidence="1">Uncharacterized protein YjiS (DUF1127 family)</fullName>
    </submittedName>
</protein>
<reference evidence="1 2" key="1">
    <citation type="submission" date="2023-07" db="EMBL/GenBank/DDBJ databases">
        <title>Sorghum-associated microbial communities from plants grown in Nebraska, USA.</title>
        <authorList>
            <person name="Schachtman D."/>
        </authorList>
    </citation>
    <scope>NUCLEOTIDE SEQUENCE [LARGE SCALE GENOMIC DNA]</scope>
    <source>
        <strain evidence="1 2">584</strain>
    </source>
</reference>
<accession>A0ABU1JZ38</accession>
<evidence type="ECO:0000313" key="1">
    <source>
        <dbReference type="EMBL" id="MDR6293890.1"/>
    </source>
</evidence>